<comment type="caution">
    <text evidence="1">The sequence shown here is derived from an EMBL/GenBank/DDBJ whole genome shotgun (WGS) entry which is preliminary data.</text>
</comment>
<accession>A0A821WRA2</accession>
<organism evidence="1 2">
    <name type="scientific">Rotaria socialis</name>
    <dbReference type="NCBI Taxonomy" id="392032"/>
    <lineage>
        <taxon>Eukaryota</taxon>
        <taxon>Metazoa</taxon>
        <taxon>Spiralia</taxon>
        <taxon>Gnathifera</taxon>
        <taxon>Rotifera</taxon>
        <taxon>Eurotatoria</taxon>
        <taxon>Bdelloidea</taxon>
        <taxon>Philodinida</taxon>
        <taxon>Philodinidae</taxon>
        <taxon>Rotaria</taxon>
    </lineage>
</organism>
<dbReference type="EMBL" id="CAJOBS010008459">
    <property type="protein sequence ID" value="CAF4929504.1"/>
    <property type="molecule type" value="Genomic_DNA"/>
</dbReference>
<dbReference type="AlphaFoldDB" id="A0A821WRA2"/>
<name>A0A821WRA2_9BILA</name>
<protein>
    <submittedName>
        <fullName evidence="1">Uncharacterized protein</fullName>
    </submittedName>
</protein>
<evidence type="ECO:0000313" key="2">
    <source>
        <dbReference type="Proteomes" id="UP000663838"/>
    </source>
</evidence>
<dbReference type="Proteomes" id="UP000663838">
    <property type="component" value="Unassembled WGS sequence"/>
</dbReference>
<gene>
    <name evidence="1" type="ORF">TOA249_LOCUS32659</name>
</gene>
<reference evidence="1" key="1">
    <citation type="submission" date="2021-02" db="EMBL/GenBank/DDBJ databases">
        <authorList>
            <person name="Nowell W R."/>
        </authorList>
    </citation>
    <scope>NUCLEOTIDE SEQUENCE</scope>
</reference>
<feature type="non-terminal residue" evidence="1">
    <location>
        <position position="1"/>
    </location>
</feature>
<proteinExistence type="predicted"/>
<evidence type="ECO:0000313" key="1">
    <source>
        <dbReference type="EMBL" id="CAF4929504.1"/>
    </source>
</evidence>
<sequence>DLNIILQASNECHDSLKFTLEEEQDGALSFLDLKIIRNMQSLAFKIFRKPSNNLLVINYFSSHEYKIKISGQTTIAVESRVAQHHQYVIKDTESSALNQHYKTCNQGIIWNQPITISHVSDYYHRNLLETLLIKFTWERNCNLSVGPIGSDKILLHIVNLEYKFKELLSTAGLGRL</sequence>